<keyword evidence="2" id="KW-1185">Reference proteome</keyword>
<dbReference type="Proteomes" id="UP001476798">
    <property type="component" value="Unassembled WGS sequence"/>
</dbReference>
<accession>A0ABV0PE77</accession>
<gene>
    <name evidence="1" type="ORF">GOODEAATRI_014962</name>
</gene>
<dbReference type="EMBL" id="JAHRIO010071047">
    <property type="protein sequence ID" value="MEQ2181772.1"/>
    <property type="molecule type" value="Genomic_DNA"/>
</dbReference>
<organism evidence="1 2">
    <name type="scientific">Goodea atripinnis</name>
    <dbReference type="NCBI Taxonomy" id="208336"/>
    <lineage>
        <taxon>Eukaryota</taxon>
        <taxon>Metazoa</taxon>
        <taxon>Chordata</taxon>
        <taxon>Craniata</taxon>
        <taxon>Vertebrata</taxon>
        <taxon>Euteleostomi</taxon>
        <taxon>Actinopterygii</taxon>
        <taxon>Neopterygii</taxon>
        <taxon>Teleostei</taxon>
        <taxon>Neoteleostei</taxon>
        <taxon>Acanthomorphata</taxon>
        <taxon>Ovalentaria</taxon>
        <taxon>Atherinomorphae</taxon>
        <taxon>Cyprinodontiformes</taxon>
        <taxon>Goodeidae</taxon>
        <taxon>Goodea</taxon>
    </lineage>
</organism>
<sequence length="101" mass="11571">MIKGEQQVGIIGITDSRVEEKRARSKWKRLREEKRKTGMEAWWLAKGGRFTTFWGQGVGVTRSLIAKEVSGALGTRQVEGWENKTGYKRLVQVRADHLRCP</sequence>
<protein>
    <submittedName>
        <fullName evidence="1">Uncharacterized protein</fullName>
    </submittedName>
</protein>
<reference evidence="1 2" key="1">
    <citation type="submission" date="2021-06" db="EMBL/GenBank/DDBJ databases">
        <authorList>
            <person name="Palmer J.M."/>
        </authorList>
    </citation>
    <scope>NUCLEOTIDE SEQUENCE [LARGE SCALE GENOMIC DNA]</scope>
    <source>
        <strain evidence="1 2">GA_2019</strain>
        <tissue evidence="1">Muscle</tissue>
    </source>
</reference>
<evidence type="ECO:0000313" key="2">
    <source>
        <dbReference type="Proteomes" id="UP001476798"/>
    </source>
</evidence>
<evidence type="ECO:0000313" key="1">
    <source>
        <dbReference type="EMBL" id="MEQ2181772.1"/>
    </source>
</evidence>
<proteinExistence type="predicted"/>
<name>A0ABV0PE77_9TELE</name>
<comment type="caution">
    <text evidence="1">The sequence shown here is derived from an EMBL/GenBank/DDBJ whole genome shotgun (WGS) entry which is preliminary data.</text>
</comment>